<dbReference type="OMA" id="NEITEFW"/>
<dbReference type="PANTHER" id="PTHR46599">
    <property type="entry name" value="PIGGYBAC TRANSPOSABLE ELEMENT-DERIVED PROTEIN 4"/>
    <property type="match status" value="1"/>
</dbReference>
<dbReference type="STRING" id="1094619.G4YSU6"/>
<accession>G4YSU6</accession>
<dbReference type="Pfam" id="PF13843">
    <property type="entry name" value="DDE_Tnp_1_7"/>
    <property type="match status" value="1"/>
</dbReference>
<dbReference type="InterPro" id="IPR029526">
    <property type="entry name" value="PGBD"/>
</dbReference>
<name>G4YSU6_PHYSP</name>
<gene>
    <name evidence="2" type="ORF">PHYSODRAFT_481445</name>
</gene>
<dbReference type="KEGG" id="psoj:PHYSODRAFT_481445"/>
<evidence type="ECO:0000313" key="3">
    <source>
        <dbReference type="Proteomes" id="UP000002640"/>
    </source>
</evidence>
<feature type="domain" description="PiggyBac transposable element-derived protein" evidence="1">
    <location>
        <begin position="31"/>
        <end position="184"/>
    </location>
</feature>
<dbReference type="GeneID" id="20655378"/>
<sequence length="207" mass="23534">MYIASLKTSSGLHIAERTRVEKAFQDHGELGLFSLFITREFKNRIQDWTNEGLKLLGKAETIDSEFDAYIGLELAMSICPLNEITEFWSERRFLGQHDFSMTMSRARFQEIRGRVKLHPLDMTPGDGKDPLWHSHIVLEHMQTKFAQIATPYGASSFDECTVRTKARTRAKFYMPSKPEKYGIVSTPLLGGNRYTFTASGTMGRAIG</sequence>
<keyword evidence="3" id="KW-1185">Reference proteome</keyword>
<organism evidence="2 3">
    <name type="scientific">Phytophthora sojae (strain P6497)</name>
    <name type="common">Soybean stem and root rot agent</name>
    <name type="synonym">Phytophthora megasperma f. sp. glycines</name>
    <dbReference type="NCBI Taxonomy" id="1094619"/>
    <lineage>
        <taxon>Eukaryota</taxon>
        <taxon>Sar</taxon>
        <taxon>Stramenopiles</taxon>
        <taxon>Oomycota</taxon>
        <taxon>Peronosporomycetes</taxon>
        <taxon>Peronosporales</taxon>
        <taxon>Peronosporaceae</taxon>
        <taxon>Phytophthora</taxon>
    </lineage>
</organism>
<protein>
    <recommendedName>
        <fullName evidence="1">PiggyBac transposable element-derived protein domain-containing protein</fullName>
    </recommendedName>
</protein>
<dbReference type="SMR" id="G4YSU6"/>
<dbReference type="AlphaFoldDB" id="G4YSU6"/>
<proteinExistence type="predicted"/>
<dbReference type="EMBL" id="JH159152">
    <property type="protein sequence ID" value="EGZ24218.1"/>
    <property type="molecule type" value="Genomic_DNA"/>
</dbReference>
<dbReference type="PANTHER" id="PTHR46599:SF3">
    <property type="entry name" value="PIGGYBAC TRANSPOSABLE ELEMENT-DERIVED PROTEIN 4"/>
    <property type="match status" value="1"/>
</dbReference>
<evidence type="ECO:0000313" key="2">
    <source>
        <dbReference type="EMBL" id="EGZ24218.1"/>
    </source>
</evidence>
<dbReference type="RefSeq" id="XP_009519506.1">
    <property type="nucleotide sequence ID" value="XM_009521211.1"/>
</dbReference>
<evidence type="ECO:0000259" key="1">
    <source>
        <dbReference type="Pfam" id="PF13843"/>
    </source>
</evidence>
<reference evidence="2 3" key="1">
    <citation type="journal article" date="2006" name="Science">
        <title>Phytophthora genome sequences uncover evolutionary origins and mechanisms of pathogenesis.</title>
        <authorList>
            <person name="Tyler B.M."/>
            <person name="Tripathy S."/>
            <person name="Zhang X."/>
            <person name="Dehal P."/>
            <person name="Jiang R.H."/>
            <person name="Aerts A."/>
            <person name="Arredondo F.D."/>
            <person name="Baxter L."/>
            <person name="Bensasson D."/>
            <person name="Beynon J.L."/>
            <person name="Chapman J."/>
            <person name="Damasceno C.M."/>
            <person name="Dorrance A.E."/>
            <person name="Dou D."/>
            <person name="Dickerman A.W."/>
            <person name="Dubchak I.L."/>
            <person name="Garbelotto M."/>
            <person name="Gijzen M."/>
            <person name="Gordon S.G."/>
            <person name="Govers F."/>
            <person name="Grunwald N.J."/>
            <person name="Huang W."/>
            <person name="Ivors K.L."/>
            <person name="Jones R.W."/>
            <person name="Kamoun S."/>
            <person name="Krampis K."/>
            <person name="Lamour K.H."/>
            <person name="Lee M.K."/>
            <person name="McDonald W.H."/>
            <person name="Medina M."/>
            <person name="Meijer H.J."/>
            <person name="Nordberg E.K."/>
            <person name="Maclean D.J."/>
            <person name="Ospina-Giraldo M.D."/>
            <person name="Morris P.F."/>
            <person name="Phuntumart V."/>
            <person name="Putnam N.H."/>
            <person name="Rash S."/>
            <person name="Rose J.K."/>
            <person name="Sakihama Y."/>
            <person name="Salamov A.A."/>
            <person name="Savidor A."/>
            <person name="Scheuring C.F."/>
            <person name="Smith B.M."/>
            <person name="Sobral B.W."/>
            <person name="Terry A."/>
            <person name="Torto-Alalibo T.A."/>
            <person name="Win J."/>
            <person name="Xu Z."/>
            <person name="Zhang H."/>
            <person name="Grigoriev I.V."/>
            <person name="Rokhsar D.S."/>
            <person name="Boore J.L."/>
        </authorList>
    </citation>
    <scope>NUCLEOTIDE SEQUENCE [LARGE SCALE GENOMIC DNA]</scope>
    <source>
        <strain evidence="2 3">P6497</strain>
    </source>
</reference>
<dbReference type="InParanoid" id="G4YSU6"/>
<dbReference type="Proteomes" id="UP000002640">
    <property type="component" value="Unassembled WGS sequence"/>
</dbReference>